<dbReference type="PROSITE" id="PS51257">
    <property type="entry name" value="PROKAR_LIPOPROTEIN"/>
    <property type="match status" value="1"/>
</dbReference>
<proteinExistence type="predicted"/>
<organism evidence="1 2">
    <name type="scientific">Sporosarcina newyorkensis</name>
    <dbReference type="NCBI Taxonomy" id="759851"/>
    <lineage>
        <taxon>Bacteria</taxon>
        <taxon>Bacillati</taxon>
        <taxon>Bacillota</taxon>
        <taxon>Bacilli</taxon>
        <taxon>Bacillales</taxon>
        <taxon>Caryophanaceae</taxon>
        <taxon>Sporosarcina</taxon>
    </lineage>
</organism>
<accession>A0A1T4XML7</accession>
<dbReference type="RefSeq" id="WP_078816736.1">
    <property type="nucleotide sequence ID" value="NZ_FUYJ01000001.1"/>
</dbReference>
<evidence type="ECO:0000313" key="1">
    <source>
        <dbReference type="EMBL" id="SKA90408.1"/>
    </source>
</evidence>
<dbReference type="AlphaFoldDB" id="A0A1T4XML7"/>
<gene>
    <name evidence="1" type="ORF">SAMN04244570_0966</name>
</gene>
<dbReference type="EMBL" id="FUYJ01000001">
    <property type="protein sequence ID" value="SKA90408.1"/>
    <property type="molecule type" value="Genomic_DNA"/>
</dbReference>
<dbReference type="Proteomes" id="UP000190042">
    <property type="component" value="Unassembled WGS sequence"/>
</dbReference>
<sequence>MLKKVIVVLSISILIVLSGCSDKDEGRFTVGSMSTDDFPPGNTYFLVVPIEWSGSQPAVIDSIKIVVGDAEIQETEVFLTSFMVDVQINLLEFIPEIL</sequence>
<evidence type="ECO:0000313" key="2">
    <source>
        <dbReference type="Proteomes" id="UP000190042"/>
    </source>
</evidence>
<keyword evidence="2" id="KW-1185">Reference proteome</keyword>
<name>A0A1T4XML7_9BACL</name>
<protein>
    <submittedName>
        <fullName evidence="1">Uncharacterized protein</fullName>
    </submittedName>
</protein>
<reference evidence="2" key="1">
    <citation type="submission" date="2017-02" db="EMBL/GenBank/DDBJ databases">
        <authorList>
            <person name="Varghese N."/>
            <person name="Submissions S."/>
        </authorList>
    </citation>
    <scope>NUCLEOTIDE SEQUENCE [LARGE SCALE GENOMIC DNA]</scope>
    <source>
        <strain evidence="2">DSM 23966</strain>
    </source>
</reference>